<proteinExistence type="predicted"/>
<gene>
    <name evidence="2" type="ORF">BS637_05080</name>
    <name evidence="3" type="ORF">BS638_12870</name>
</gene>
<dbReference type="OrthoDB" id="1624765at2"/>
<accession>A0A1S9I0T8</accession>
<dbReference type="Proteomes" id="UP000190256">
    <property type="component" value="Unassembled WGS sequence"/>
</dbReference>
<evidence type="ECO:0000313" key="4">
    <source>
        <dbReference type="Proteomes" id="UP000190206"/>
    </source>
</evidence>
<protein>
    <submittedName>
        <fullName evidence="3">Oxidoreductase</fullName>
    </submittedName>
</protein>
<dbReference type="STRING" id="1962263.BS637_05080"/>
<reference evidence="2 4" key="2">
    <citation type="submission" date="2016-12" db="EMBL/GenBank/DDBJ databases">
        <title>Clostridium tepidum sp. nov., a close relative of Clostridium sporogenes and Clostridium botulinum Group I.</title>
        <authorList>
            <person name="Dobritsa A.P."/>
            <person name="Kutumbaka K."/>
            <person name="Werner K."/>
            <person name="Samadpour M."/>
        </authorList>
    </citation>
    <scope>NUCLEOTIDE SEQUENCE [LARGE SCALE GENOMIC DNA]</scope>
    <source>
        <strain evidence="2 4">PE</strain>
    </source>
</reference>
<dbReference type="Proteomes" id="UP000190206">
    <property type="component" value="Unassembled WGS sequence"/>
</dbReference>
<keyword evidence="1" id="KW-0472">Membrane</keyword>
<keyword evidence="1" id="KW-1133">Transmembrane helix</keyword>
<keyword evidence="1" id="KW-0812">Transmembrane</keyword>
<dbReference type="SUPFAM" id="SSF48695">
    <property type="entry name" value="Multiheme cytochromes"/>
    <property type="match status" value="1"/>
</dbReference>
<dbReference type="AlphaFoldDB" id="A0A1S9I0T8"/>
<organism evidence="3 5">
    <name type="scientific">Clostridium tepidum</name>
    <dbReference type="NCBI Taxonomy" id="1962263"/>
    <lineage>
        <taxon>Bacteria</taxon>
        <taxon>Bacillati</taxon>
        <taxon>Bacillota</taxon>
        <taxon>Clostridia</taxon>
        <taxon>Eubacteriales</taxon>
        <taxon>Clostridiaceae</taxon>
        <taxon>Clostridium</taxon>
    </lineage>
</organism>
<dbReference type="InterPro" id="IPR010181">
    <property type="entry name" value="CGCAxxGCC_motif"/>
</dbReference>
<dbReference type="Pfam" id="PF09719">
    <property type="entry name" value="C_GCAxxG_C_C"/>
    <property type="match status" value="1"/>
</dbReference>
<dbReference type="EMBL" id="MRAE01000050">
    <property type="protein sequence ID" value="OOO63917.1"/>
    <property type="molecule type" value="Genomic_DNA"/>
</dbReference>
<dbReference type="NCBIfam" id="TIGR01909">
    <property type="entry name" value="C_GCAxxG_C_C"/>
    <property type="match status" value="1"/>
</dbReference>
<dbReference type="EMBL" id="MRAD01000004">
    <property type="protein sequence ID" value="OOO62664.1"/>
    <property type="molecule type" value="Genomic_DNA"/>
</dbReference>
<name>A0A1S9I0T8_9CLOT</name>
<keyword evidence="4" id="KW-1185">Reference proteome</keyword>
<evidence type="ECO:0000256" key="1">
    <source>
        <dbReference type="SAM" id="Phobius"/>
    </source>
</evidence>
<reference evidence="3 5" key="1">
    <citation type="submission" date="2016-12" db="EMBL/GenBank/DDBJ databases">
        <title>Clostridium tepidum sp. nov., a close relative of Clostridium sporogenes and Clostridium botulinum Group I.</title>
        <authorList>
            <person name="Dobritsa A.P."/>
            <person name="Kutumbaka K.K."/>
            <person name="Werner K."/>
            <person name="Wiedmann M."/>
            <person name="Asmus A."/>
            <person name="Samadpour M."/>
        </authorList>
    </citation>
    <scope>NUCLEOTIDE SEQUENCE [LARGE SCALE GENOMIC DNA]</scope>
    <source>
        <strain evidence="3 5">IEH 97212</strain>
    </source>
</reference>
<evidence type="ECO:0000313" key="3">
    <source>
        <dbReference type="EMBL" id="OOO63917.1"/>
    </source>
</evidence>
<feature type="transmembrane region" description="Helical" evidence="1">
    <location>
        <begin position="38"/>
        <end position="61"/>
    </location>
</feature>
<dbReference type="RefSeq" id="WP_078023692.1">
    <property type="nucleotide sequence ID" value="NZ_JADPGM010000004.1"/>
</dbReference>
<sequence>MSRVIEIHKEGFNCAESIIKALNEEKNLNIPVSIASPFGGGMTVGSTCGAITGALMVLGAIKGRHECKNKNQSLALTKEVMAKVKEKYGTFDCRELKKKGISCDEMIEFAYNVVKEYI</sequence>
<comment type="caution">
    <text evidence="3">The sequence shown here is derived from an EMBL/GenBank/DDBJ whole genome shotgun (WGS) entry which is preliminary data.</text>
</comment>
<evidence type="ECO:0000313" key="5">
    <source>
        <dbReference type="Proteomes" id="UP000190256"/>
    </source>
</evidence>
<evidence type="ECO:0000313" key="2">
    <source>
        <dbReference type="EMBL" id="OOO62664.1"/>
    </source>
</evidence>
<dbReference type="InterPro" id="IPR036280">
    <property type="entry name" value="Multihaem_cyt_sf"/>
</dbReference>